<name>A0A6M3MAA1_9ZZZZ</name>
<proteinExistence type="predicted"/>
<sequence>MYSNWTTERKTTVITQIQVNLCIIPRLHKEGYFVGVTLPKPLLSEAVISSLINAYRSSAMEEAFRTLTLSPGS</sequence>
<dbReference type="EMBL" id="MT143740">
    <property type="protein sequence ID" value="QJB01869.1"/>
    <property type="molecule type" value="Genomic_DNA"/>
</dbReference>
<reference evidence="1" key="1">
    <citation type="submission" date="2020-03" db="EMBL/GenBank/DDBJ databases">
        <title>The deep terrestrial virosphere.</title>
        <authorList>
            <person name="Holmfeldt K."/>
            <person name="Nilsson E."/>
            <person name="Simone D."/>
            <person name="Lopez-Fernandez M."/>
            <person name="Wu X."/>
            <person name="de Brujin I."/>
            <person name="Lundin D."/>
            <person name="Andersson A."/>
            <person name="Bertilsson S."/>
            <person name="Dopson M."/>
        </authorList>
    </citation>
    <scope>NUCLEOTIDE SEQUENCE</scope>
    <source>
        <strain evidence="1">MM171B01801</strain>
    </source>
</reference>
<accession>A0A6M3MAA1</accession>
<dbReference type="AlphaFoldDB" id="A0A6M3MAA1"/>
<protein>
    <submittedName>
        <fullName evidence="1">Uncharacterized protein</fullName>
    </submittedName>
</protein>
<evidence type="ECO:0000313" key="1">
    <source>
        <dbReference type="EMBL" id="QJB01869.1"/>
    </source>
</evidence>
<organism evidence="1">
    <name type="scientific">viral metagenome</name>
    <dbReference type="NCBI Taxonomy" id="1070528"/>
    <lineage>
        <taxon>unclassified sequences</taxon>
        <taxon>metagenomes</taxon>
        <taxon>organismal metagenomes</taxon>
    </lineage>
</organism>
<gene>
    <name evidence="1" type="ORF">MM171B01801_0007</name>
</gene>